<evidence type="ECO:0000259" key="8">
    <source>
        <dbReference type="PROSITE" id="PS50885"/>
    </source>
</evidence>
<evidence type="ECO:0000256" key="4">
    <source>
        <dbReference type="PROSITE-ProRule" id="PRU00284"/>
    </source>
</evidence>
<dbReference type="SUPFAM" id="SSF58104">
    <property type="entry name" value="Methyl-accepting chemotaxis protein (MCP) signaling domain"/>
    <property type="match status" value="1"/>
</dbReference>
<sequence>MPWAILIETSWSIVFADAIQLENDMIQTTRSESIINIIIGCGLALLGCGAIWFLAGGIVLPIRKAVAFSEKLAQGDFIDNSIDINNKDEIGVLARTLKDMADRLKGVVLEVQHASESIAAGSGELSASSQTVSQGATEQAASIEEVTASMEEMTANISQNAENARETDQLARTAASDAHESGKAVSLTVNSMKSIADKISIVEEIARQTNLLALNAAIEAARAGEHGKGFAVVAAEVRKLAERSGHAAAEISELSSSSVAVAEKAGDMLERLVPDIERTATLIQSIAAASKEQNAGATQINHAINQLDSVIQQNASASEEMASTSEELSGHGQHLMHLMAFFRVDDGHVQNNRTVRVKSQSAALSRGNTPKVGKRPEIRNSISGGIGLDMGSDGDFERF</sequence>
<dbReference type="PROSITE" id="PS50111">
    <property type="entry name" value="CHEMOTAXIS_TRANSDUC_2"/>
    <property type="match status" value="1"/>
</dbReference>
<evidence type="ECO:0000256" key="1">
    <source>
        <dbReference type="ARBA" id="ARBA00004370"/>
    </source>
</evidence>
<dbReference type="SMART" id="SM00283">
    <property type="entry name" value="MA"/>
    <property type="match status" value="1"/>
</dbReference>
<dbReference type="PANTHER" id="PTHR43531:SF11">
    <property type="entry name" value="METHYL-ACCEPTING CHEMOTAXIS PROTEIN 3"/>
    <property type="match status" value="1"/>
</dbReference>
<dbReference type="Pfam" id="PF00015">
    <property type="entry name" value="MCPsignal"/>
    <property type="match status" value="1"/>
</dbReference>
<dbReference type="InterPro" id="IPR051310">
    <property type="entry name" value="MCP_chemotaxis"/>
</dbReference>
<dbReference type="GO" id="GO:0007165">
    <property type="term" value="P:signal transduction"/>
    <property type="evidence" value="ECO:0007669"/>
    <property type="project" value="UniProtKB-KW"/>
</dbReference>
<name>A0A7K1KQI2_9BACT</name>
<comment type="caution">
    <text evidence="9">The sequence shown here is derived from an EMBL/GenBank/DDBJ whole genome shotgun (WGS) entry which is preliminary data.</text>
</comment>
<feature type="domain" description="HAMP" evidence="8">
    <location>
        <begin position="56"/>
        <end position="109"/>
    </location>
</feature>
<keyword evidence="4" id="KW-0807">Transducer</keyword>
<keyword evidence="2" id="KW-0145">Chemotaxis</keyword>
<feature type="coiled-coil region" evidence="5">
    <location>
        <begin position="300"/>
        <end position="327"/>
    </location>
</feature>
<accession>A0A7K1KQI2</accession>
<keyword evidence="6" id="KW-0472">Membrane</keyword>
<dbReference type="SMART" id="SM00304">
    <property type="entry name" value="HAMP"/>
    <property type="match status" value="1"/>
</dbReference>
<evidence type="ECO:0000256" key="2">
    <source>
        <dbReference type="ARBA" id="ARBA00022500"/>
    </source>
</evidence>
<dbReference type="AlphaFoldDB" id="A0A7K1KQI2"/>
<feature type="transmembrane region" description="Helical" evidence="6">
    <location>
        <begin position="34"/>
        <end position="62"/>
    </location>
</feature>
<evidence type="ECO:0000313" key="9">
    <source>
        <dbReference type="EMBL" id="MUM78220.1"/>
    </source>
</evidence>
<dbReference type="PROSITE" id="PS50885">
    <property type="entry name" value="HAMP"/>
    <property type="match status" value="1"/>
</dbReference>
<dbReference type="CDD" id="cd06225">
    <property type="entry name" value="HAMP"/>
    <property type="match status" value="1"/>
</dbReference>
<comment type="subcellular location">
    <subcellularLocation>
        <location evidence="1">Membrane</location>
    </subcellularLocation>
</comment>
<dbReference type="InterPro" id="IPR003660">
    <property type="entry name" value="HAMP_dom"/>
</dbReference>
<evidence type="ECO:0000256" key="3">
    <source>
        <dbReference type="ARBA" id="ARBA00029447"/>
    </source>
</evidence>
<feature type="domain" description="Methyl-accepting transducer" evidence="7">
    <location>
        <begin position="114"/>
        <end position="329"/>
    </location>
</feature>
<dbReference type="Pfam" id="PF00672">
    <property type="entry name" value="HAMP"/>
    <property type="match status" value="1"/>
</dbReference>
<comment type="similarity">
    <text evidence="3">Belongs to the methyl-accepting chemotaxis (MCP) protein family.</text>
</comment>
<dbReference type="Gene3D" id="1.10.287.950">
    <property type="entry name" value="Methyl-accepting chemotaxis protein"/>
    <property type="match status" value="1"/>
</dbReference>
<reference evidence="9 10" key="1">
    <citation type="submission" date="2019-11" db="EMBL/GenBank/DDBJ databases">
        <title>Pseudodesulfovibrio alkaliphilus, sp. nov., an alkaliphilic sulfate-reducing bacteria from mud volcano of Taman peninsula, Russia.</title>
        <authorList>
            <person name="Frolova A."/>
            <person name="Merkel A.Y."/>
            <person name="Slobodkin A.I."/>
        </authorList>
    </citation>
    <scope>NUCLEOTIDE SEQUENCE [LARGE SCALE GENOMIC DNA]</scope>
    <source>
        <strain evidence="9 10">F-1</strain>
    </source>
</reference>
<dbReference type="GO" id="GO:0006935">
    <property type="term" value="P:chemotaxis"/>
    <property type="evidence" value="ECO:0007669"/>
    <property type="project" value="UniProtKB-KW"/>
</dbReference>
<dbReference type="EMBL" id="WODC01000007">
    <property type="protein sequence ID" value="MUM78220.1"/>
    <property type="molecule type" value="Genomic_DNA"/>
</dbReference>
<evidence type="ECO:0000256" key="6">
    <source>
        <dbReference type="SAM" id="Phobius"/>
    </source>
</evidence>
<evidence type="ECO:0000313" key="10">
    <source>
        <dbReference type="Proteomes" id="UP000461162"/>
    </source>
</evidence>
<keyword evidence="6" id="KW-1133">Transmembrane helix</keyword>
<keyword evidence="10" id="KW-1185">Reference proteome</keyword>
<organism evidence="9 10">
    <name type="scientific">Pseudodesulfovibrio alkaliphilus</name>
    <dbReference type="NCBI Taxonomy" id="2661613"/>
    <lineage>
        <taxon>Bacteria</taxon>
        <taxon>Pseudomonadati</taxon>
        <taxon>Thermodesulfobacteriota</taxon>
        <taxon>Desulfovibrionia</taxon>
        <taxon>Desulfovibrionales</taxon>
        <taxon>Desulfovibrionaceae</taxon>
    </lineage>
</organism>
<protein>
    <submittedName>
        <fullName evidence="9">HAMP domain-containing protein</fullName>
    </submittedName>
</protein>
<dbReference type="GO" id="GO:0004888">
    <property type="term" value="F:transmembrane signaling receptor activity"/>
    <property type="evidence" value="ECO:0007669"/>
    <property type="project" value="TreeGrafter"/>
</dbReference>
<dbReference type="FunFam" id="1.10.287.950:FF:000001">
    <property type="entry name" value="Methyl-accepting chemotaxis sensory transducer"/>
    <property type="match status" value="1"/>
</dbReference>
<dbReference type="PANTHER" id="PTHR43531">
    <property type="entry name" value="PROTEIN ICFG"/>
    <property type="match status" value="1"/>
</dbReference>
<dbReference type="GO" id="GO:0005886">
    <property type="term" value="C:plasma membrane"/>
    <property type="evidence" value="ECO:0007669"/>
    <property type="project" value="TreeGrafter"/>
</dbReference>
<dbReference type="InterPro" id="IPR004089">
    <property type="entry name" value="MCPsignal_dom"/>
</dbReference>
<gene>
    <name evidence="9" type="ORF">GKC30_11290</name>
</gene>
<keyword evidence="5" id="KW-0175">Coiled coil</keyword>
<keyword evidence="6" id="KW-0812">Transmembrane</keyword>
<dbReference type="Proteomes" id="UP000461162">
    <property type="component" value="Unassembled WGS sequence"/>
</dbReference>
<evidence type="ECO:0000256" key="5">
    <source>
        <dbReference type="SAM" id="Coils"/>
    </source>
</evidence>
<proteinExistence type="inferred from homology"/>
<evidence type="ECO:0000259" key="7">
    <source>
        <dbReference type="PROSITE" id="PS50111"/>
    </source>
</evidence>